<dbReference type="InterPro" id="IPR051328">
    <property type="entry name" value="T7SS_ABC-Transporter"/>
</dbReference>
<proteinExistence type="predicted"/>
<evidence type="ECO:0000256" key="3">
    <source>
        <dbReference type="ARBA" id="ARBA00022989"/>
    </source>
</evidence>
<dbReference type="Proteomes" id="UP001597244">
    <property type="component" value="Unassembled WGS sequence"/>
</dbReference>
<feature type="transmembrane region" description="Helical" evidence="5">
    <location>
        <begin position="797"/>
        <end position="817"/>
    </location>
</feature>
<dbReference type="Gene3D" id="1.10.287.950">
    <property type="entry name" value="Methyl-accepting chemotaxis protein"/>
    <property type="match status" value="2"/>
</dbReference>
<keyword evidence="3 5" id="KW-1133">Transmembrane helix</keyword>
<dbReference type="InterPro" id="IPR017500">
    <property type="entry name" value="Phage_infect_YhgE_N"/>
</dbReference>
<dbReference type="PANTHER" id="PTHR43077:SF10">
    <property type="entry name" value="TRANSPORT PERMEASE PROTEIN"/>
    <property type="match status" value="1"/>
</dbReference>
<dbReference type="PANTHER" id="PTHR43077">
    <property type="entry name" value="TRANSPORT PERMEASE YVFS-RELATED"/>
    <property type="match status" value="1"/>
</dbReference>
<dbReference type="InterPro" id="IPR023908">
    <property type="entry name" value="xxxLxxG_rpt"/>
</dbReference>
<evidence type="ECO:0000256" key="5">
    <source>
        <dbReference type="SAM" id="Phobius"/>
    </source>
</evidence>
<accession>A0ABW4DSH8</accession>
<dbReference type="SUPFAM" id="SSF58104">
    <property type="entry name" value="Methyl-accepting chemotaxis protein (MCP) signaling domain"/>
    <property type="match status" value="1"/>
</dbReference>
<evidence type="ECO:0000313" key="7">
    <source>
        <dbReference type="Proteomes" id="UP001597244"/>
    </source>
</evidence>
<evidence type="ECO:0000256" key="4">
    <source>
        <dbReference type="ARBA" id="ARBA00023136"/>
    </source>
</evidence>
<evidence type="ECO:0000313" key="6">
    <source>
        <dbReference type="EMBL" id="MFD1466444.1"/>
    </source>
</evidence>
<comment type="caution">
    <text evidence="6">The sequence shown here is derived from an EMBL/GenBank/DDBJ whole genome shotgun (WGS) entry which is preliminary data.</text>
</comment>
<keyword evidence="2 5" id="KW-0812">Transmembrane</keyword>
<evidence type="ECO:0000256" key="2">
    <source>
        <dbReference type="ARBA" id="ARBA00022692"/>
    </source>
</evidence>
<keyword evidence="7" id="KW-1185">Reference proteome</keyword>
<organism evidence="6 7">
    <name type="scientific">Lapidilactobacillus mulanensis</name>
    <dbReference type="NCBI Taxonomy" id="2485999"/>
    <lineage>
        <taxon>Bacteria</taxon>
        <taxon>Bacillati</taxon>
        <taxon>Bacillota</taxon>
        <taxon>Bacilli</taxon>
        <taxon>Lactobacillales</taxon>
        <taxon>Lactobacillaceae</taxon>
        <taxon>Lapidilactobacillus</taxon>
    </lineage>
</organism>
<evidence type="ECO:0000256" key="1">
    <source>
        <dbReference type="ARBA" id="ARBA00004141"/>
    </source>
</evidence>
<protein>
    <submittedName>
        <fullName evidence="6">YhgE/Pip family protein</fullName>
    </submittedName>
</protein>
<dbReference type="NCBIfam" id="TIGR03061">
    <property type="entry name" value="pip_yhgE_Nterm"/>
    <property type="match status" value="1"/>
</dbReference>
<feature type="transmembrane region" description="Helical" evidence="5">
    <location>
        <begin position="824"/>
        <end position="844"/>
    </location>
</feature>
<sequence length="910" mass="94280">MSTVKKHSKILLLLSLIVIIPLLLLYIAMKFVSYEQEVSTSQINVAVVNNDQPAKFQGKTVDLGGGVQKKLAQNHQVTWRFVSAKAANAGLKDGTYLMKVTLPQDFSKNATTALNTKPKTSQIDVAMSDHNNFASHMITEQVAEQLRAQVITNVQTAYNENVFSAMKELGNGVSQAYAGTQQLKTGTEQLSSGSHQLTNGLAELLSKTQPLASGVKQLATGSTALNTGVKSYTAGVSQVNNGIGTLKSATGPLASGVAQLDAGGTQLNSGIQAYTAGTSQLNSGLATLASNNAALNGGTQQINDAINQLTTGSQQLHAGLSDAANNIDNQLASGQPQIDELTSGLNALNQGVIDLNYSVNGEGSQQLTNDLTTVGGALTSMQTSLISVSGNMNALKTDLTAAGAGFTAAGDAATQVSEILADPKISKAIFSADPSAAIKLATLKGALTKGMNDGKTALTNAGADATNVGVDLTNTGTALAQTKAPMEDVQKQLETLQAAVAKLADGTPTVTAGAKKAIATLQAGLTEVSVGLKQQGQTTTTMGAIQASGAIRNGLVQVSAGLNGSSGLITGLKTYTAGVQQAANGGQTLVANNSQLNSGSAALATGLRQLNGQVPTLTAGVNELASGSNQLVANNDQLTDGSTQLATGLGQLDAQVPTLIDGVTQLNDGASELDTGLTLEDDGMGTLNDKLADGSQQVSNLNFTSANVDQFVTPVVNKTQVDNLSKPLLSVLAPLVIFMVLFIGAVLIELGFNRYSRRFHAQPRLQKMLLLTLAVILQAVGIVVVTTWMGIAVAHPISLLLLLILGGAVFTLIVFNFDRWWGTLGVLATIAILFVQLIVSGGLLPNAMLSTVYQITGKFLPGTYLLNGLNYVLNGLATSPLISTFILFVFLAIFSLPFVLKRHLSALNQE</sequence>
<keyword evidence="4 5" id="KW-0472">Membrane</keyword>
<dbReference type="NCBIfam" id="TIGR03057">
    <property type="entry name" value="xxxLxxG_by_4"/>
    <property type="match status" value="6"/>
</dbReference>
<feature type="transmembrane region" description="Helical" evidence="5">
    <location>
        <begin position="728"/>
        <end position="748"/>
    </location>
</feature>
<dbReference type="EMBL" id="JBHTOF010000103">
    <property type="protein sequence ID" value="MFD1466444.1"/>
    <property type="molecule type" value="Genomic_DNA"/>
</dbReference>
<gene>
    <name evidence="6" type="ORF">ACFQ4L_10265</name>
</gene>
<dbReference type="RefSeq" id="WP_125577407.1">
    <property type="nucleotide sequence ID" value="NZ_JBHTOF010000103.1"/>
</dbReference>
<comment type="subcellular location">
    <subcellularLocation>
        <location evidence="1">Membrane</location>
        <topology evidence="1">Multi-pass membrane protein</topology>
    </subcellularLocation>
</comment>
<name>A0ABW4DSH8_9LACO</name>
<reference evidence="7" key="1">
    <citation type="journal article" date="2019" name="Int. J. Syst. Evol. Microbiol.">
        <title>The Global Catalogue of Microorganisms (GCM) 10K type strain sequencing project: providing services to taxonomists for standard genome sequencing and annotation.</title>
        <authorList>
            <consortium name="The Broad Institute Genomics Platform"/>
            <consortium name="The Broad Institute Genome Sequencing Center for Infectious Disease"/>
            <person name="Wu L."/>
            <person name="Ma J."/>
        </authorList>
    </citation>
    <scope>NUCLEOTIDE SEQUENCE [LARGE SCALE GENOMIC DNA]</scope>
    <source>
        <strain evidence="7">CCM 8951</strain>
    </source>
</reference>
<feature type="transmembrane region" description="Helical" evidence="5">
    <location>
        <begin position="769"/>
        <end position="791"/>
    </location>
</feature>
<feature type="transmembrane region" description="Helical" evidence="5">
    <location>
        <begin position="881"/>
        <end position="900"/>
    </location>
</feature>